<protein>
    <submittedName>
        <fullName evidence="3">Phosphatase PAP2 family protein</fullName>
    </submittedName>
</protein>
<comment type="caution">
    <text evidence="3">The sequence shown here is derived from an EMBL/GenBank/DDBJ whole genome shotgun (WGS) entry which is preliminary data.</text>
</comment>
<name>A0ABS1TNX5_9BACI</name>
<dbReference type="RefSeq" id="WP_202654250.1">
    <property type="nucleotide sequence ID" value="NZ_JAESWB010000168.1"/>
</dbReference>
<dbReference type="Proteomes" id="UP000623967">
    <property type="component" value="Unassembled WGS sequence"/>
</dbReference>
<evidence type="ECO:0000259" key="2">
    <source>
        <dbReference type="SMART" id="SM00014"/>
    </source>
</evidence>
<dbReference type="EMBL" id="JAESWB010000168">
    <property type="protein sequence ID" value="MBL4953034.1"/>
    <property type="molecule type" value="Genomic_DNA"/>
</dbReference>
<accession>A0ABS1TNX5</accession>
<dbReference type="InterPro" id="IPR000326">
    <property type="entry name" value="PAP2/HPO"/>
</dbReference>
<proteinExistence type="predicted"/>
<feature type="transmembrane region" description="Helical" evidence="1">
    <location>
        <begin position="55"/>
        <end position="74"/>
    </location>
</feature>
<organism evidence="3 4">
    <name type="scientific">Neobacillus paridis</name>
    <dbReference type="NCBI Taxonomy" id="2803862"/>
    <lineage>
        <taxon>Bacteria</taxon>
        <taxon>Bacillati</taxon>
        <taxon>Bacillota</taxon>
        <taxon>Bacilli</taxon>
        <taxon>Bacillales</taxon>
        <taxon>Bacillaceae</taxon>
        <taxon>Neobacillus</taxon>
    </lineage>
</organism>
<dbReference type="PANTHER" id="PTHR14969:SF13">
    <property type="entry name" value="AT30094P"/>
    <property type="match status" value="1"/>
</dbReference>
<dbReference type="Pfam" id="PF01569">
    <property type="entry name" value="PAP2"/>
    <property type="match status" value="1"/>
</dbReference>
<keyword evidence="1" id="KW-0472">Membrane</keyword>
<dbReference type="SUPFAM" id="SSF48317">
    <property type="entry name" value="Acid phosphatase/Vanadium-dependent haloperoxidase"/>
    <property type="match status" value="1"/>
</dbReference>
<evidence type="ECO:0000313" key="4">
    <source>
        <dbReference type="Proteomes" id="UP000623967"/>
    </source>
</evidence>
<feature type="transmembrane region" description="Helical" evidence="1">
    <location>
        <begin position="22"/>
        <end position="43"/>
    </location>
</feature>
<evidence type="ECO:0000313" key="3">
    <source>
        <dbReference type="EMBL" id="MBL4953034.1"/>
    </source>
</evidence>
<gene>
    <name evidence="3" type="ORF">JK635_12500</name>
</gene>
<keyword evidence="1" id="KW-1133">Transmembrane helix</keyword>
<feature type="domain" description="Phosphatidic acid phosphatase type 2/haloperoxidase" evidence="2">
    <location>
        <begin position="52"/>
        <end position="161"/>
    </location>
</feature>
<sequence>MNERIFKAINQYAGTSSLLDSLMILISKKARFVYLFVIIILWFRCTDDKRMTVNTGFTLGVTYLVCSLIKSFFFRPRPFLTREVNLLSPVPSEKDSTFPSKHTSLAFAMAASVFCFHKVAGAFLWLLSVMVGVSRIWMGQHYPSDIAGSAVIGKIVAYMVKRTELSWKPLVKRALQPLKNF</sequence>
<feature type="transmembrane region" description="Helical" evidence="1">
    <location>
        <begin position="105"/>
        <end position="127"/>
    </location>
</feature>
<evidence type="ECO:0000256" key="1">
    <source>
        <dbReference type="SAM" id="Phobius"/>
    </source>
</evidence>
<dbReference type="PANTHER" id="PTHR14969">
    <property type="entry name" value="SPHINGOSINE-1-PHOSPHATE PHOSPHOHYDROLASE"/>
    <property type="match status" value="1"/>
</dbReference>
<dbReference type="Gene3D" id="1.20.144.10">
    <property type="entry name" value="Phosphatidic acid phosphatase type 2/haloperoxidase"/>
    <property type="match status" value="1"/>
</dbReference>
<dbReference type="InterPro" id="IPR036938">
    <property type="entry name" value="PAP2/HPO_sf"/>
</dbReference>
<keyword evidence="1" id="KW-0812">Transmembrane</keyword>
<keyword evidence="4" id="KW-1185">Reference proteome</keyword>
<reference evidence="3 4" key="1">
    <citation type="submission" date="2021-01" db="EMBL/GenBank/DDBJ databases">
        <title>Genome public.</title>
        <authorList>
            <person name="Liu C."/>
            <person name="Sun Q."/>
        </authorList>
    </citation>
    <scope>NUCLEOTIDE SEQUENCE [LARGE SCALE GENOMIC DNA]</scope>
    <source>
        <strain evidence="3 4">YIM B02564</strain>
    </source>
</reference>
<dbReference type="SMART" id="SM00014">
    <property type="entry name" value="acidPPc"/>
    <property type="match status" value="1"/>
</dbReference>